<comment type="similarity">
    <text evidence="1">Belongs to the FAD-dependent oxidoreductase family.</text>
</comment>
<reference evidence="6 7" key="2">
    <citation type="journal article" date="2017" name="Genome Biol.">
        <title>New reference genome sequences of hot pepper reveal the massive evolution of plant disease-resistance genes by retroduplication.</title>
        <authorList>
            <person name="Kim S."/>
            <person name="Park J."/>
            <person name="Yeom S.I."/>
            <person name="Kim Y.M."/>
            <person name="Seo E."/>
            <person name="Kim K.T."/>
            <person name="Kim M.S."/>
            <person name="Lee J.M."/>
            <person name="Cheong K."/>
            <person name="Shin H.S."/>
            <person name="Kim S.B."/>
            <person name="Han K."/>
            <person name="Lee J."/>
            <person name="Park M."/>
            <person name="Lee H.A."/>
            <person name="Lee H.Y."/>
            <person name="Lee Y."/>
            <person name="Oh S."/>
            <person name="Lee J.H."/>
            <person name="Choi E."/>
            <person name="Choi E."/>
            <person name="Lee S.E."/>
            <person name="Jeon J."/>
            <person name="Kim H."/>
            <person name="Choi G."/>
            <person name="Song H."/>
            <person name="Lee J."/>
            <person name="Lee S.C."/>
            <person name="Kwon J.K."/>
            <person name="Lee H.Y."/>
            <person name="Koo N."/>
            <person name="Hong Y."/>
            <person name="Kim R.W."/>
            <person name="Kang W.H."/>
            <person name="Huh J.H."/>
            <person name="Kang B.C."/>
            <person name="Yang T.J."/>
            <person name="Lee Y.H."/>
            <person name="Bennetzen J.L."/>
            <person name="Choi D."/>
        </authorList>
    </citation>
    <scope>NUCLEOTIDE SEQUENCE [LARGE SCALE GENOMIC DNA]</scope>
    <source>
        <strain evidence="7">cv. CM334</strain>
    </source>
</reference>
<accession>A0A2G2Y6H4</accession>
<dbReference type="STRING" id="4072.A0A2G2Y6H4"/>
<evidence type="ECO:0000256" key="1">
    <source>
        <dbReference type="ARBA" id="ARBA00006442"/>
    </source>
</evidence>
<proteinExistence type="inferred from homology"/>
<dbReference type="OMA" id="RIRYDCL"/>
<dbReference type="Gramene" id="PHT65357">
    <property type="protein sequence ID" value="PHT65357"/>
    <property type="gene ID" value="T459_29782"/>
</dbReference>
<dbReference type="GO" id="GO:0050660">
    <property type="term" value="F:flavin adenine dinucleotide binding"/>
    <property type="evidence" value="ECO:0000318"/>
    <property type="project" value="GO_Central"/>
</dbReference>
<dbReference type="PANTHER" id="PTHR43735:SF3">
    <property type="entry name" value="FERROPTOSIS SUPPRESSOR PROTEIN 1"/>
    <property type="match status" value="1"/>
</dbReference>
<keyword evidence="3" id="KW-0274">FAD</keyword>
<keyword evidence="7" id="KW-1185">Reference proteome</keyword>
<evidence type="ECO:0000259" key="5">
    <source>
        <dbReference type="Pfam" id="PF07992"/>
    </source>
</evidence>
<dbReference type="EMBL" id="AYRZ02000012">
    <property type="protein sequence ID" value="PHT65357.1"/>
    <property type="molecule type" value="Genomic_DNA"/>
</dbReference>
<dbReference type="AlphaFoldDB" id="A0A2G2Y6H4"/>
<evidence type="ECO:0000256" key="4">
    <source>
        <dbReference type="ARBA" id="ARBA00023002"/>
    </source>
</evidence>
<dbReference type="Proteomes" id="UP000222542">
    <property type="component" value="Unassembled WGS sequence"/>
</dbReference>
<dbReference type="PANTHER" id="PTHR43735">
    <property type="entry name" value="APOPTOSIS-INDUCING FACTOR 1"/>
    <property type="match status" value="1"/>
</dbReference>
<organism evidence="6 7">
    <name type="scientific">Capsicum annuum</name>
    <name type="common">Capsicum pepper</name>
    <dbReference type="NCBI Taxonomy" id="4072"/>
    <lineage>
        <taxon>Eukaryota</taxon>
        <taxon>Viridiplantae</taxon>
        <taxon>Streptophyta</taxon>
        <taxon>Embryophyta</taxon>
        <taxon>Tracheophyta</taxon>
        <taxon>Spermatophyta</taxon>
        <taxon>Magnoliopsida</taxon>
        <taxon>eudicotyledons</taxon>
        <taxon>Gunneridae</taxon>
        <taxon>Pentapetalae</taxon>
        <taxon>asterids</taxon>
        <taxon>lamiids</taxon>
        <taxon>Solanales</taxon>
        <taxon>Solanaceae</taxon>
        <taxon>Solanoideae</taxon>
        <taxon>Capsiceae</taxon>
        <taxon>Capsicum</taxon>
    </lineage>
</organism>
<evidence type="ECO:0000256" key="3">
    <source>
        <dbReference type="ARBA" id="ARBA00022827"/>
    </source>
</evidence>
<dbReference type="Pfam" id="PF07992">
    <property type="entry name" value="Pyr_redox_2"/>
    <property type="match status" value="1"/>
</dbReference>
<sequence>MLDATFFVCIYKGYSLFSSPSKTIFVAGSVAEKKNVVVIGGGVAGSLVAKSLQNEAAVFLIVEKEYFEITWASLRSMVEPEFAKRSVISHSEYLPHAKIVISAAVNIADTDVFTTQGSRIRYDCLVVATGRTKNSAWTKTEKISQYQTDYEKIKSAKSILIVGGGPTGVELAAEIAVDFPDKKVTWCTVSMYSIYHKIDQ</sequence>
<keyword evidence="2" id="KW-0285">Flavoprotein</keyword>
<comment type="caution">
    <text evidence="6">The sequence shown here is derived from an EMBL/GenBank/DDBJ whole genome shotgun (WGS) entry which is preliminary data.</text>
</comment>
<dbReference type="GO" id="GO:0005737">
    <property type="term" value="C:cytoplasm"/>
    <property type="evidence" value="ECO:0000318"/>
    <property type="project" value="GO_Central"/>
</dbReference>
<gene>
    <name evidence="6" type="ORF">T459_29782</name>
</gene>
<protein>
    <recommendedName>
        <fullName evidence="5">FAD/NAD(P)-binding domain-containing protein</fullName>
    </recommendedName>
</protein>
<name>A0A2G2Y6H4_CAPAN</name>
<evidence type="ECO:0000313" key="7">
    <source>
        <dbReference type="Proteomes" id="UP000222542"/>
    </source>
</evidence>
<reference evidence="6 7" key="1">
    <citation type="journal article" date="2014" name="Nat. Genet.">
        <title>Genome sequence of the hot pepper provides insights into the evolution of pungency in Capsicum species.</title>
        <authorList>
            <person name="Kim S."/>
            <person name="Park M."/>
            <person name="Yeom S.I."/>
            <person name="Kim Y.M."/>
            <person name="Lee J.M."/>
            <person name="Lee H.A."/>
            <person name="Seo E."/>
            <person name="Choi J."/>
            <person name="Cheong K."/>
            <person name="Kim K.T."/>
            <person name="Jung K."/>
            <person name="Lee G.W."/>
            <person name="Oh S.K."/>
            <person name="Bae C."/>
            <person name="Kim S.B."/>
            <person name="Lee H.Y."/>
            <person name="Kim S.Y."/>
            <person name="Kim M.S."/>
            <person name="Kang B.C."/>
            <person name="Jo Y.D."/>
            <person name="Yang H.B."/>
            <person name="Jeong H.J."/>
            <person name="Kang W.H."/>
            <person name="Kwon J.K."/>
            <person name="Shin C."/>
            <person name="Lim J.Y."/>
            <person name="Park J.H."/>
            <person name="Huh J.H."/>
            <person name="Kim J.S."/>
            <person name="Kim B.D."/>
            <person name="Cohen O."/>
            <person name="Paran I."/>
            <person name="Suh M.C."/>
            <person name="Lee S.B."/>
            <person name="Kim Y.K."/>
            <person name="Shin Y."/>
            <person name="Noh S.J."/>
            <person name="Park J."/>
            <person name="Seo Y.S."/>
            <person name="Kwon S.Y."/>
            <person name="Kim H.A."/>
            <person name="Park J.M."/>
            <person name="Kim H.J."/>
            <person name="Choi S.B."/>
            <person name="Bosland P.W."/>
            <person name="Reeves G."/>
            <person name="Jo S.H."/>
            <person name="Lee B.W."/>
            <person name="Cho H.T."/>
            <person name="Choi H.S."/>
            <person name="Lee M.S."/>
            <person name="Yu Y."/>
            <person name="Do Choi Y."/>
            <person name="Park B.S."/>
            <person name="van Deynze A."/>
            <person name="Ashrafi H."/>
            <person name="Hill T."/>
            <person name="Kim W.T."/>
            <person name="Pai H.S."/>
            <person name="Ahn H.K."/>
            <person name="Yeam I."/>
            <person name="Giovannoni J.J."/>
            <person name="Rose J.K."/>
            <person name="Sorensen I."/>
            <person name="Lee S.J."/>
            <person name="Kim R.W."/>
            <person name="Choi I.Y."/>
            <person name="Choi B.S."/>
            <person name="Lim J.S."/>
            <person name="Lee Y.H."/>
            <person name="Choi D."/>
        </authorList>
    </citation>
    <scope>NUCLEOTIDE SEQUENCE [LARGE SCALE GENOMIC DNA]</scope>
    <source>
        <strain evidence="7">cv. CM334</strain>
    </source>
</reference>
<dbReference type="Gene3D" id="3.50.50.100">
    <property type="match status" value="1"/>
</dbReference>
<dbReference type="GO" id="GO:0004174">
    <property type="term" value="F:electron-transferring-flavoprotein dehydrogenase activity"/>
    <property type="evidence" value="ECO:0000318"/>
    <property type="project" value="GO_Central"/>
</dbReference>
<dbReference type="SUPFAM" id="SSF51905">
    <property type="entry name" value="FAD/NAD(P)-binding domain"/>
    <property type="match status" value="1"/>
</dbReference>
<keyword evidence="4" id="KW-0560">Oxidoreductase</keyword>
<evidence type="ECO:0000256" key="2">
    <source>
        <dbReference type="ARBA" id="ARBA00022630"/>
    </source>
</evidence>
<dbReference type="PRINTS" id="PR00368">
    <property type="entry name" value="FADPNR"/>
</dbReference>
<dbReference type="InterPro" id="IPR023753">
    <property type="entry name" value="FAD/NAD-binding_dom"/>
</dbReference>
<evidence type="ECO:0000313" key="6">
    <source>
        <dbReference type="EMBL" id="PHT65357.1"/>
    </source>
</evidence>
<feature type="domain" description="FAD/NAD(P)-binding" evidence="5">
    <location>
        <begin position="35"/>
        <end position="176"/>
    </location>
</feature>
<dbReference type="InterPro" id="IPR036188">
    <property type="entry name" value="FAD/NAD-bd_sf"/>
</dbReference>